<evidence type="ECO:0000313" key="3">
    <source>
        <dbReference type="Proteomes" id="UP000298551"/>
    </source>
</evidence>
<dbReference type="Proteomes" id="UP000298551">
    <property type="component" value="Chromosome"/>
</dbReference>
<dbReference type="OrthoDB" id="7032598at2"/>
<feature type="region of interest" description="Disordered" evidence="1">
    <location>
        <begin position="1"/>
        <end position="23"/>
    </location>
</feature>
<dbReference type="AlphaFoldDB" id="A0A4D6XPG6"/>
<protein>
    <submittedName>
        <fullName evidence="2">Uncharacterized protein</fullName>
    </submittedName>
</protein>
<sequence length="105" mass="11781">MGKRKLLGRKTPGQGFRRKTQARSDGIGHWVSLLRRGDTEHSGAANARVARLLGTLCRSRTRLAHSKFFAINDATFRSCLNSKLRGWVKRFPAWQPSCQTTLTLG</sequence>
<accession>A0A4D6XPG6</accession>
<gene>
    <name evidence="2" type="ORF">E6B08_26605</name>
</gene>
<proteinExistence type="predicted"/>
<reference evidence="3" key="1">
    <citation type="submission" date="2019-04" db="EMBL/GenBank/DDBJ databases">
        <title>Genome sequence of Pseudomonas putida 1290, an auxin catabolizing strain.</title>
        <authorList>
            <person name="Laird T.S."/>
            <person name="Leveau J.H.J."/>
        </authorList>
    </citation>
    <scope>NUCLEOTIDE SEQUENCE [LARGE SCALE GENOMIC DNA]</scope>
    <source>
        <strain evidence="3">1290</strain>
    </source>
</reference>
<evidence type="ECO:0000313" key="2">
    <source>
        <dbReference type="EMBL" id="QCI14705.1"/>
    </source>
</evidence>
<organism evidence="2 3">
    <name type="scientific">Pseudomonas putida</name>
    <name type="common">Arthrobacter siderocapsulatus</name>
    <dbReference type="NCBI Taxonomy" id="303"/>
    <lineage>
        <taxon>Bacteria</taxon>
        <taxon>Pseudomonadati</taxon>
        <taxon>Pseudomonadota</taxon>
        <taxon>Gammaproteobacteria</taxon>
        <taxon>Pseudomonadales</taxon>
        <taxon>Pseudomonadaceae</taxon>
        <taxon>Pseudomonas</taxon>
    </lineage>
</organism>
<name>A0A4D6XPG6_PSEPU</name>
<evidence type="ECO:0000256" key="1">
    <source>
        <dbReference type="SAM" id="MobiDB-lite"/>
    </source>
</evidence>
<dbReference type="EMBL" id="CP039371">
    <property type="protein sequence ID" value="QCI14705.1"/>
    <property type="molecule type" value="Genomic_DNA"/>
</dbReference>